<dbReference type="AlphaFoldDB" id="A0A2H0K6T5"/>
<dbReference type="InterPro" id="IPR001179">
    <property type="entry name" value="PPIase_FKBP_dom"/>
</dbReference>
<reference evidence="8 9" key="1">
    <citation type="submission" date="2017-09" db="EMBL/GenBank/DDBJ databases">
        <title>Depth-based differentiation of microbial function through sediment-hosted aquifers and enrichment of novel symbionts in the deep terrestrial subsurface.</title>
        <authorList>
            <person name="Probst A.J."/>
            <person name="Ladd B."/>
            <person name="Jarett J.K."/>
            <person name="Geller-Mcgrath D.E."/>
            <person name="Sieber C.M."/>
            <person name="Emerson J.B."/>
            <person name="Anantharaman K."/>
            <person name="Thomas B.C."/>
            <person name="Malmstrom R."/>
            <person name="Stieglmeier M."/>
            <person name="Klingl A."/>
            <person name="Woyke T."/>
            <person name="Ryan C.M."/>
            <person name="Banfield J.F."/>
        </authorList>
    </citation>
    <scope>NUCLEOTIDE SEQUENCE [LARGE SCALE GENOMIC DNA]</scope>
    <source>
        <strain evidence="8">CG11_big_fil_rev_8_21_14_0_20_40_24</strain>
    </source>
</reference>
<evidence type="ECO:0000256" key="4">
    <source>
        <dbReference type="ARBA" id="ARBA00023235"/>
    </source>
</evidence>
<keyword evidence="3 5" id="KW-0697">Rotamase</keyword>
<dbReference type="SUPFAM" id="SSF54534">
    <property type="entry name" value="FKBP-like"/>
    <property type="match status" value="1"/>
</dbReference>
<evidence type="ECO:0000256" key="6">
    <source>
        <dbReference type="RuleBase" id="RU003915"/>
    </source>
</evidence>
<gene>
    <name evidence="8" type="ORF">COV95_01435</name>
</gene>
<evidence type="ECO:0000256" key="3">
    <source>
        <dbReference type="ARBA" id="ARBA00023110"/>
    </source>
</evidence>
<name>A0A2H0K6T5_9BACT</name>
<protein>
    <recommendedName>
        <fullName evidence="6">Peptidyl-prolyl cis-trans isomerase</fullName>
        <ecNumber evidence="6">5.2.1.8</ecNumber>
    </recommendedName>
</protein>
<evidence type="ECO:0000256" key="2">
    <source>
        <dbReference type="ARBA" id="ARBA00006577"/>
    </source>
</evidence>
<proteinExistence type="inferred from homology"/>
<dbReference type="FunFam" id="3.10.50.40:FF:000006">
    <property type="entry name" value="Peptidyl-prolyl cis-trans isomerase"/>
    <property type="match status" value="1"/>
</dbReference>
<comment type="caution">
    <text evidence="8">The sequence shown here is derived from an EMBL/GenBank/DDBJ whole genome shotgun (WGS) entry which is preliminary data.</text>
</comment>
<evidence type="ECO:0000259" key="7">
    <source>
        <dbReference type="PROSITE" id="PS50059"/>
    </source>
</evidence>
<sequence>MKKLSTNEWIAVFVVIVSISFFAWGDRVISLINSTGFGGENTEVVNHQTAIVPDQSGLVVQDIVVGTGEEARVGEILVVNYVGALTNGQIFDSSIARNQPFQFVLGSGSVIQGWELGLPGIRVGGKRRIIIPPSLAYGNRAIGPIPANSTLIFEVELLGLQNISQIQDEPVF</sequence>
<comment type="similarity">
    <text evidence="2 6">Belongs to the FKBP-type PPIase family.</text>
</comment>
<dbReference type="Gene3D" id="3.10.50.40">
    <property type="match status" value="1"/>
</dbReference>
<evidence type="ECO:0000256" key="5">
    <source>
        <dbReference type="PROSITE-ProRule" id="PRU00277"/>
    </source>
</evidence>
<dbReference type="Pfam" id="PF00254">
    <property type="entry name" value="FKBP_C"/>
    <property type="match status" value="1"/>
</dbReference>
<accession>A0A2H0K6T5</accession>
<dbReference type="EMBL" id="PCVC01000043">
    <property type="protein sequence ID" value="PIQ66945.1"/>
    <property type="molecule type" value="Genomic_DNA"/>
</dbReference>
<dbReference type="InterPro" id="IPR046357">
    <property type="entry name" value="PPIase_dom_sf"/>
</dbReference>
<evidence type="ECO:0000256" key="1">
    <source>
        <dbReference type="ARBA" id="ARBA00000971"/>
    </source>
</evidence>
<dbReference type="EC" id="5.2.1.8" evidence="6"/>
<dbReference type="GO" id="GO:0003755">
    <property type="term" value="F:peptidyl-prolyl cis-trans isomerase activity"/>
    <property type="evidence" value="ECO:0007669"/>
    <property type="project" value="UniProtKB-UniRule"/>
</dbReference>
<comment type="catalytic activity">
    <reaction evidence="1 5 6">
        <text>[protein]-peptidylproline (omega=180) = [protein]-peptidylproline (omega=0)</text>
        <dbReference type="Rhea" id="RHEA:16237"/>
        <dbReference type="Rhea" id="RHEA-COMP:10747"/>
        <dbReference type="Rhea" id="RHEA-COMP:10748"/>
        <dbReference type="ChEBI" id="CHEBI:83833"/>
        <dbReference type="ChEBI" id="CHEBI:83834"/>
        <dbReference type="EC" id="5.2.1.8"/>
    </reaction>
</comment>
<dbReference type="PANTHER" id="PTHR43811">
    <property type="entry name" value="FKBP-TYPE PEPTIDYL-PROLYL CIS-TRANS ISOMERASE FKPA"/>
    <property type="match status" value="1"/>
</dbReference>
<dbReference type="Proteomes" id="UP000229834">
    <property type="component" value="Unassembled WGS sequence"/>
</dbReference>
<feature type="domain" description="PPIase FKBP-type" evidence="7">
    <location>
        <begin position="74"/>
        <end position="161"/>
    </location>
</feature>
<dbReference type="PANTHER" id="PTHR43811:SF19">
    <property type="entry name" value="39 KDA FK506-BINDING NUCLEAR PROTEIN"/>
    <property type="match status" value="1"/>
</dbReference>
<evidence type="ECO:0000313" key="9">
    <source>
        <dbReference type="Proteomes" id="UP000229834"/>
    </source>
</evidence>
<dbReference type="PROSITE" id="PS50059">
    <property type="entry name" value="FKBP_PPIASE"/>
    <property type="match status" value="1"/>
</dbReference>
<evidence type="ECO:0000313" key="8">
    <source>
        <dbReference type="EMBL" id="PIQ66945.1"/>
    </source>
</evidence>
<organism evidence="8 9">
    <name type="scientific">Candidatus Zambryskibacteria bacterium CG11_big_fil_rev_8_21_14_0_20_40_24</name>
    <dbReference type="NCBI Taxonomy" id="1975116"/>
    <lineage>
        <taxon>Bacteria</taxon>
        <taxon>Candidatus Zambryskiibacteriota</taxon>
    </lineage>
</organism>
<keyword evidence="4 5" id="KW-0413">Isomerase</keyword>